<gene>
    <name evidence="5" type="ORF">F5891DRAFT_1070231</name>
</gene>
<keyword evidence="3" id="KW-1015">Disulfide bond</keyword>
<evidence type="ECO:0000313" key="6">
    <source>
        <dbReference type="Proteomes" id="UP001195769"/>
    </source>
</evidence>
<feature type="chain" id="PRO_5042007657" evidence="4">
    <location>
        <begin position="21"/>
        <end position="88"/>
    </location>
</feature>
<sequence>MRFSFLAVAISLTASMIVSACGTQYSGCKTDANCCPHYQCTNSAVSMSREDGSARSVEVEPGARVSFSWSTKLEFERLSKRAIIAVDD</sequence>
<dbReference type="GeneID" id="64657570"/>
<organism evidence="5 6">
    <name type="scientific">Suillus fuscotomentosus</name>
    <dbReference type="NCBI Taxonomy" id="1912939"/>
    <lineage>
        <taxon>Eukaryota</taxon>
        <taxon>Fungi</taxon>
        <taxon>Dikarya</taxon>
        <taxon>Basidiomycota</taxon>
        <taxon>Agaricomycotina</taxon>
        <taxon>Agaricomycetes</taxon>
        <taxon>Agaricomycetidae</taxon>
        <taxon>Boletales</taxon>
        <taxon>Suillineae</taxon>
        <taxon>Suillaceae</taxon>
        <taxon>Suillus</taxon>
    </lineage>
</organism>
<dbReference type="PROSITE" id="PS51257">
    <property type="entry name" value="PROKAR_LIPOPROTEIN"/>
    <property type="match status" value="1"/>
</dbReference>
<evidence type="ECO:0000256" key="1">
    <source>
        <dbReference type="ARBA" id="ARBA00004613"/>
    </source>
</evidence>
<dbReference type="GO" id="GO:0008200">
    <property type="term" value="F:ion channel inhibitor activity"/>
    <property type="evidence" value="ECO:0007669"/>
    <property type="project" value="InterPro"/>
</dbReference>
<comment type="subcellular location">
    <subcellularLocation>
        <location evidence="1">Secreted</location>
    </subcellularLocation>
</comment>
<protein>
    <submittedName>
        <fullName evidence="5">Uncharacterized protein</fullName>
    </submittedName>
</protein>
<proteinExistence type="predicted"/>
<dbReference type="Pfam" id="PF07740">
    <property type="entry name" value="Toxin_12"/>
    <property type="match status" value="1"/>
</dbReference>
<comment type="caution">
    <text evidence="5">The sequence shown here is derived from an EMBL/GenBank/DDBJ whole genome shotgun (WGS) entry which is preliminary data.</text>
</comment>
<reference evidence="5" key="1">
    <citation type="journal article" date="2020" name="New Phytol.">
        <title>Comparative genomics reveals dynamic genome evolution in host specialist ectomycorrhizal fungi.</title>
        <authorList>
            <person name="Lofgren L.A."/>
            <person name="Nguyen N.H."/>
            <person name="Vilgalys R."/>
            <person name="Ruytinx J."/>
            <person name="Liao H.L."/>
            <person name="Branco S."/>
            <person name="Kuo A."/>
            <person name="LaButti K."/>
            <person name="Lipzen A."/>
            <person name="Andreopoulos W."/>
            <person name="Pangilinan J."/>
            <person name="Riley R."/>
            <person name="Hundley H."/>
            <person name="Na H."/>
            <person name="Barry K."/>
            <person name="Grigoriev I.V."/>
            <person name="Stajich J.E."/>
            <person name="Kennedy P.G."/>
        </authorList>
    </citation>
    <scope>NUCLEOTIDE SEQUENCE</scope>
    <source>
        <strain evidence="5">FC203</strain>
    </source>
</reference>
<dbReference type="AlphaFoldDB" id="A0AAD4HDD8"/>
<evidence type="ECO:0000256" key="2">
    <source>
        <dbReference type="ARBA" id="ARBA00022525"/>
    </source>
</evidence>
<dbReference type="EMBL" id="JABBWK010000130">
    <property type="protein sequence ID" value="KAG1891568.1"/>
    <property type="molecule type" value="Genomic_DNA"/>
</dbReference>
<dbReference type="GO" id="GO:0005576">
    <property type="term" value="C:extracellular region"/>
    <property type="evidence" value="ECO:0007669"/>
    <property type="project" value="UniProtKB-SubCell"/>
</dbReference>
<evidence type="ECO:0000313" key="5">
    <source>
        <dbReference type="EMBL" id="KAG1891568.1"/>
    </source>
</evidence>
<evidence type="ECO:0000256" key="3">
    <source>
        <dbReference type="ARBA" id="ARBA00023157"/>
    </source>
</evidence>
<dbReference type="RefSeq" id="XP_041218044.1">
    <property type="nucleotide sequence ID" value="XM_041363272.1"/>
</dbReference>
<evidence type="ECO:0000256" key="4">
    <source>
        <dbReference type="SAM" id="SignalP"/>
    </source>
</evidence>
<keyword evidence="4" id="KW-0732">Signal</keyword>
<dbReference type="InterPro" id="IPR011696">
    <property type="entry name" value="Huwentoxin-1"/>
</dbReference>
<keyword evidence="6" id="KW-1185">Reference proteome</keyword>
<keyword evidence="2" id="KW-0964">Secreted</keyword>
<accession>A0AAD4HDD8</accession>
<dbReference type="Proteomes" id="UP001195769">
    <property type="component" value="Unassembled WGS sequence"/>
</dbReference>
<name>A0AAD4HDD8_9AGAM</name>
<feature type="signal peptide" evidence="4">
    <location>
        <begin position="1"/>
        <end position="20"/>
    </location>
</feature>